<proteinExistence type="predicted"/>
<protein>
    <submittedName>
        <fullName evidence="2">Uncharacterized protein</fullName>
    </submittedName>
</protein>
<dbReference type="Proteomes" id="UP000765509">
    <property type="component" value="Unassembled WGS sequence"/>
</dbReference>
<name>A0A9Q3IYT6_9BASI</name>
<sequence length="147" mass="17082">MRPKGDKGIGQQPPSHKWAHLRLSLAKPSRDPKWPKAARASNCLKDPTHANWPKAWPLEIIRGHQPPTIRGFPLKIRDTPGTTQMDPSLWEPEVVHIWSYIPLCTIFPHTFNGNVCRTKLFHSKPSPQVYHPFQRWTPALQSYNLWW</sequence>
<evidence type="ECO:0000313" key="3">
    <source>
        <dbReference type="Proteomes" id="UP000765509"/>
    </source>
</evidence>
<organism evidence="2 3">
    <name type="scientific">Austropuccinia psidii MF-1</name>
    <dbReference type="NCBI Taxonomy" id="1389203"/>
    <lineage>
        <taxon>Eukaryota</taxon>
        <taxon>Fungi</taxon>
        <taxon>Dikarya</taxon>
        <taxon>Basidiomycota</taxon>
        <taxon>Pucciniomycotina</taxon>
        <taxon>Pucciniomycetes</taxon>
        <taxon>Pucciniales</taxon>
        <taxon>Sphaerophragmiaceae</taxon>
        <taxon>Austropuccinia</taxon>
    </lineage>
</organism>
<evidence type="ECO:0000256" key="1">
    <source>
        <dbReference type="SAM" id="MobiDB-lite"/>
    </source>
</evidence>
<comment type="caution">
    <text evidence="2">The sequence shown here is derived from an EMBL/GenBank/DDBJ whole genome shotgun (WGS) entry which is preliminary data.</text>
</comment>
<reference evidence="2" key="1">
    <citation type="submission" date="2021-03" db="EMBL/GenBank/DDBJ databases">
        <title>Draft genome sequence of rust myrtle Austropuccinia psidii MF-1, a brazilian biotype.</title>
        <authorList>
            <person name="Quecine M.C."/>
            <person name="Pachon D.M.R."/>
            <person name="Bonatelli M.L."/>
            <person name="Correr F.H."/>
            <person name="Franceschini L.M."/>
            <person name="Leite T.F."/>
            <person name="Margarido G.R.A."/>
            <person name="Almeida C.A."/>
            <person name="Ferrarezi J.A."/>
            <person name="Labate C.A."/>
        </authorList>
    </citation>
    <scope>NUCLEOTIDE SEQUENCE</scope>
    <source>
        <strain evidence="2">MF-1</strain>
    </source>
</reference>
<evidence type="ECO:0000313" key="2">
    <source>
        <dbReference type="EMBL" id="MBW0552376.1"/>
    </source>
</evidence>
<gene>
    <name evidence="2" type="ORF">O181_092091</name>
</gene>
<dbReference type="EMBL" id="AVOT02058491">
    <property type="protein sequence ID" value="MBW0552376.1"/>
    <property type="molecule type" value="Genomic_DNA"/>
</dbReference>
<feature type="region of interest" description="Disordered" evidence="1">
    <location>
        <begin position="27"/>
        <end position="46"/>
    </location>
</feature>
<dbReference type="AlphaFoldDB" id="A0A9Q3IYT6"/>
<accession>A0A9Q3IYT6</accession>
<keyword evidence="3" id="KW-1185">Reference proteome</keyword>